<accession>A0A066V5C2</accession>
<keyword evidence="1" id="KW-1133">Transmembrane helix</keyword>
<dbReference type="InParanoid" id="A0A066V5C2"/>
<dbReference type="EMBL" id="JMSN01000153">
    <property type="protein sequence ID" value="KDN36927.1"/>
    <property type="molecule type" value="Genomic_DNA"/>
</dbReference>
<protein>
    <submittedName>
        <fullName evidence="2">Uncharacterized protein</fullName>
    </submittedName>
</protein>
<sequence>MSCSWEWSFARTAADASDVSSLRNNLLFHSPTTSLHKMTFTAFCSLPLETILLTCLLHTVCRKGTQRRALLEHQFDPTKWQPAFTDRGCRDRLNIQLCARSRLVAYEWGGELYVIANAACRLSITTSGLIRYAECGWGAVSFERPPVKSLRTITDLILRTARRR</sequence>
<proteinExistence type="predicted"/>
<dbReference type="AlphaFoldDB" id="A0A066V5C2"/>
<name>A0A066V5C2_TILAU</name>
<dbReference type="GeneID" id="25267523"/>
<evidence type="ECO:0000313" key="2">
    <source>
        <dbReference type="EMBL" id="KDN36927.1"/>
    </source>
</evidence>
<feature type="transmembrane region" description="Helical" evidence="1">
    <location>
        <begin position="40"/>
        <end position="61"/>
    </location>
</feature>
<keyword evidence="3" id="KW-1185">Reference proteome</keyword>
<reference evidence="2 3" key="1">
    <citation type="submission" date="2014-05" db="EMBL/GenBank/DDBJ databases">
        <title>Draft genome sequence of a rare smut relative, Tilletiaria anomala UBC 951.</title>
        <authorList>
            <consortium name="DOE Joint Genome Institute"/>
            <person name="Toome M."/>
            <person name="Kuo A."/>
            <person name="Henrissat B."/>
            <person name="Lipzen A."/>
            <person name="Tritt A."/>
            <person name="Yoshinaga Y."/>
            <person name="Zane M."/>
            <person name="Barry K."/>
            <person name="Grigoriev I.V."/>
            <person name="Spatafora J.W."/>
            <person name="Aimea M.C."/>
        </authorList>
    </citation>
    <scope>NUCLEOTIDE SEQUENCE [LARGE SCALE GENOMIC DNA]</scope>
    <source>
        <strain evidence="2 3">UBC 951</strain>
    </source>
</reference>
<gene>
    <name evidence="2" type="ORF">K437DRAFT_47714</name>
</gene>
<comment type="caution">
    <text evidence="2">The sequence shown here is derived from an EMBL/GenBank/DDBJ whole genome shotgun (WGS) entry which is preliminary data.</text>
</comment>
<evidence type="ECO:0000313" key="3">
    <source>
        <dbReference type="Proteomes" id="UP000027361"/>
    </source>
</evidence>
<dbReference type="Proteomes" id="UP000027361">
    <property type="component" value="Unassembled WGS sequence"/>
</dbReference>
<dbReference type="HOGENOM" id="CLU_1620220_0_0_1"/>
<evidence type="ECO:0000256" key="1">
    <source>
        <dbReference type="SAM" id="Phobius"/>
    </source>
</evidence>
<keyword evidence="1" id="KW-0812">Transmembrane</keyword>
<keyword evidence="1" id="KW-0472">Membrane</keyword>
<dbReference type="RefSeq" id="XP_013240208.1">
    <property type="nucleotide sequence ID" value="XM_013384754.1"/>
</dbReference>
<organism evidence="2 3">
    <name type="scientific">Tilletiaria anomala (strain ATCC 24038 / CBS 436.72 / UBC 951)</name>
    <dbReference type="NCBI Taxonomy" id="1037660"/>
    <lineage>
        <taxon>Eukaryota</taxon>
        <taxon>Fungi</taxon>
        <taxon>Dikarya</taxon>
        <taxon>Basidiomycota</taxon>
        <taxon>Ustilaginomycotina</taxon>
        <taxon>Exobasidiomycetes</taxon>
        <taxon>Georgefischeriales</taxon>
        <taxon>Tilletiariaceae</taxon>
        <taxon>Tilletiaria</taxon>
    </lineage>
</organism>